<dbReference type="Gene3D" id="2.40.30.10">
    <property type="entry name" value="Translation factors"/>
    <property type="match status" value="1"/>
</dbReference>
<dbReference type="InterPro" id="IPR036010">
    <property type="entry name" value="2Fe-2S_ferredoxin-like_sf"/>
</dbReference>
<keyword evidence="5" id="KW-0274">FAD</keyword>
<dbReference type="Pfam" id="PF00175">
    <property type="entry name" value="NAD_binding_1"/>
    <property type="match status" value="1"/>
</dbReference>
<evidence type="ECO:0000256" key="2">
    <source>
        <dbReference type="ARBA" id="ARBA00022630"/>
    </source>
</evidence>
<evidence type="ECO:0000256" key="4">
    <source>
        <dbReference type="ARBA" id="ARBA00022723"/>
    </source>
</evidence>
<dbReference type="Gene3D" id="3.40.50.80">
    <property type="entry name" value="Nucleotide-binding domain of ferredoxin-NADP reductase (FNR) module"/>
    <property type="match status" value="1"/>
</dbReference>
<dbReference type="InterPro" id="IPR017938">
    <property type="entry name" value="Riboflavin_synthase-like_b-brl"/>
</dbReference>
<dbReference type="InterPro" id="IPR012675">
    <property type="entry name" value="Beta-grasp_dom_sf"/>
</dbReference>
<keyword evidence="2" id="KW-0285">Flavoprotein</keyword>
<protein>
    <submittedName>
        <fullName evidence="11">Hybrid-cluster NAD(P)-dependent oxidoreductase</fullName>
    </submittedName>
</protein>
<dbReference type="SUPFAM" id="SSF52343">
    <property type="entry name" value="Ferredoxin reductase-like, C-terminal NADP-linked domain"/>
    <property type="match status" value="1"/>
</dbReference>
<evidence type="ECO:0000256" key="7">
    <source>
        <dbReference type="ARBA" id="ARBA00023004"/>
    </source>
</evidence>
<dbReference type="PANTHER" id="PTHR47354:SF6">
    <property type="entry name" value="NADH OXIDOREDUCTASE HCR"/>
    <property type="match status" value="1"/>
</dbReference>
<organism evidence="11 12">
    <name type="scientific">Gordonia asplenii</name>
    <dbReference type="NCBI Taxonomy" id="2725283"/>
    <lineage>
        <taxon>Bacteria</taxon>
        <taxon>Bacillati</taxon>
        <taxon>Actinomycetota</taxon>
        <taxon>Actinomycetes</taxon>
        <taxon>Mycobacteriales</taxon>
        <taxon>Gordoniaceae</taxon>
        <taxon>Gordonia</taxon>
    </lineage>
</organism>
<evidence type="ECO:0000259" key="9">
    <source>
        <dbReference type="PROSITE" id="PS51085"/>
    </source>
</evidence>
<accession>A0A848KU48</accession>
<dbReference type="CDD" id="cd06215">
    <property type="entry name" value="FNR_iron_sulfur_binding_1"/>
    <property type="match status" value="1"/>
</dbReference>
<dbReference type="PROSITE" id="PS00197">
    <property type="entry name" value="2FE2S_FER_1"/>
    <property type="match status" value="1"/>
</dbReference>
<keyword evidence="6" id="KW-0560">Oxidoreductase</keyword>
<evidence type="ECO:0000259" key="10">
    <source>
        <dbReference type="PROSITE" id="PS51384"/>
    </source>
</evidence>
<evidence type="ECO:0000313" key="11">
    <source>
        <dbReference type="EMBL" id="NMO01729.1"/>
    </source>
</evidence>
<sequence>MEAELLAPTIVECWSEDSRVELTCIAVRDITHDIKSFVFAPPPGQVFRHEPGQFLTLCLQIDGAHIERCYTISSPPTRPHRISITVKRVPGGPVSNWLHDNLRAGMSVLVAAPGGAFTLTSPLAPKYLFLSAGSGVTPLMSMTRTLVDLGADADVAFVHSARTPVDIVFRQELAGIAADQAGIHVTNVCEDHHPSEIWTGPRGRLSTGLLSALVPDLHERIVYTCGPAPYMASVRQILTDVGFDMDRYHEESFSFDVPVSTPAPPDASSGPATVGYSVEFVKRGQTITCGPDQSVLDAALAAGVRLASACGQGMCGTCKVGLLDGAVDMEHQGGIRPREIRDGKILVCCSRPLGDLKIDI</sequence>
<dbReference type="GO" id="GO:0046872">
    <property type="term" value="F:metal ion binding"/>
    <property type="evidence" value="ECO:0007669"/>
    <property type="project" value="UniProtKB-KW"/>
</dbReference>
<reference evidence="11 12" key="1">
    <citation type="submission" date="2020-04" db="EMBL/GenBank/DDBJ databases">
        <title>Gordonia sp. nov. TBRC 11910.</title>
        <authorList>
            <person name="Suriyachadkun C."/>
        </authorList>
    </citation>
    <scope>NUCLEOTIDE SEQUENCE [LARGE SCALE GENOMIC DNA]</scope>
    <source>
        <strain evidence="11 12">TBRC 11910</strain>
    </source>
</reference>
<evidence type="ECO:0000256" key="8">
    <source>
        <dbReference type="ARBA" id="ARBA00023014"/>
    </source>
</evidence>
<dbReference type="EMBL" id="JABBNB010000009">
    <property type="protein sequence ID" value="NMO01729.1"/>
    <property type="molecule type" value="Genomic_DNA"/>
</dbReference>
<evidence type="ECO:0000256" key="1">
    <source>
        <dbReference type="ARBA" id="ARBA00001974"/>
    </source>
</evidence>
<comment type="cofactor">
    <cofactor evidence="1">
        <name>FAD</name>
        <dbReference type="ChEBI" id="CHEBI:57692"/>
    </cofactor>
</comment>
<dbReference type="PROSITE" id="PS51384">
    <property type="entry name" value="FAD_FR"/>
    <property type="match status" value="1"/>
</dbReference>
<keyword evidence="7" id="KW-0408">Iron</keyword>
<evidence type="ECO:0000313" key="12">
    <source>
        <dbReference type="Proteomes" id="UP000550729"/>
    </source>
</evidence>
<name>A0A848KU48_9ACTN</name>
<dbReference type="InterPro" id="IPR017927">
    <property type="entry name" value="FAD-bd_FR_type"/>
</dbReference>
<dbReference type="Pfam" id="PF00970">
    <property type="entry name" value="FAD_binding_6"/>
    <property type="match status" value="1"/>
</dbReference>
<keyword evidence="3" id="KW-0001">2Fe-2S</keyword>
<dbReference type="InterPro" id="IPR001041">
    <property type="entry name" value="2Fe-2S_ferredoxin-type"/>
</dbReference>
<evidence type="ECO:0000256" key="6">
    <source>
        <dbReference type="ARBA" id="ARBA00023002"/>
    </source>
</evidence>
<feature type="domain" description="FAD-binding FR-type" evidence="10">
    <location>
        <begin position="17"/>
        <end position="120"/>
    </location>
</feature>
<dbReference type="CDD" id="cd00207">
    <property type="entry name" value="fer2"/>
    <property type="match status" value="1"/>
</dbReference>
<dbReference type="Gene3D" id="3.10.20.30">
    <property type="match status" value="1"/>
</dbReference>
<dbReference type="Pfam" id="PF00111">
    <property type="entry name" value="Fer2"/>
    <property type="match status" value="1"/>
</dbReference>
<dbReference type="InterPro" id="IPR008333">
    <property type="entry name" value="Cbr1-like_FAD-bd_dom"/>
</dbReference>
<dbReference type="GO" id="GO:0051537">
    <property type="term" value="F:2 iron, 2 sulfur cluster binding"/>
    <property type="evidence" value="ECO:0007669"/>
    <property type="project" value="UniProtKB-KW"/>
</dbReference>
<dbReference type="SUPFAM" id="SSF63380">
    <property type="entry name" value="Riboflavin synthase domain-like"/>
    <property type="match status" value="1"/>
</dbReference>
<dbReference type="PANTHER" id="PTHR47354">
    <property type="entry name" value="NADH OXIDOREDUCTASE HCR"/>
    <property type="match status" value="1"/>
</dbReference>
<feature type="domain" description="2Fe-2S ferredoxin-type" evidence="9">
    <location>
        <begin position="276"/>
        <end position="360"/>
    </location>
</feature>
<dbReference type="InterPro" id="IPR001433">
    <property type="entry name" value="OxRdtase_FAD/NAD-bd"/>
</dbReference>
<gene>
    <name evidence="11" type="ORF">HH308_10935</name>
</gene>
<dbReference type="PRINTS" id="PR00410">
    <property type="entry name" value="PHEHYDRXLASE"/>
</dbReference>
<proteinExistence type="predicted"/>
<keyword evidence="4" id="KW-0479">Metal-binding</keyword>
<dbReference type="InterPro" id="IPR006058">
    <property type="entry name" value="2Fe2S_fd_BS"/>
</dbReference>
<dbReference type="InterPro" id="IPR039261">
    <property type="entry name" value="FNR_nucleotide-bd"/>
</dbReference>
<comment type="caution">
    <text evidence="11">The sequence shown here is derived from an EMBL/GenBank/DDBJ whole genome shotgun (WGS) entry which is preliminary data.</text>
</comment>
<keyword evidence="12" id="KW-1185">Reference proteome</keyword>
<evidence type="ECO:0000256" key="3">
    <source>
        <dbReference type="ARBA" id="ARBA00022714"/>
    </source>
</evidence>
<dbReference type="GO" id="GO:0016491">
    <property type="term" value="F:oxidoreductase activity"/>
    <property type="evidence" value="ECO:0007669"/>
    <property type="project" value="UniProtKB-KW"/>
</dbReference>
<dbReference type="PROSITE" id="PS51085">
    <property type="entry name" value="2FE2S_FER_2"/>
    <property type="match status" value="1"/>
</dbReference>
<dbReference type="Proteomes" id="UP000550729">
    <property type="component" value="Unassembled WGS sequence"/>
</dbReference>
<dbReference type="AlphaFoldDB" id="A0A848KU48"/>
<dbReference type="SUPFAM" id="SSF54292">
    <property type="entry name" value="2Fe-2S ferredoxin-like"/>
    <property type="match status" value="1"/>
</dbReference>
<dbReference type="InterPro" id="IPR050415">
    <property type="entry name" value="MRET"/>
</dbReference>
<evidence type="ECO:0000256" key="5">
    <source>
        <dbReference type="ARBA" id="ARBA00022827"/>
    </source>
</evidence>
<keyword evidence="8" id="KW-0411">Iron-sulfur</keyword>